<feature type="compositionally biased region" description="Basic and acidic residues" evidence="4">
    <location>
        <begin position="1415"/>
        <end position="1426"/>
    </location>
</feature>
<dbReference type="GeneID" id="40305377"/>
<feature type="region of interest" description="Disordered" evidence="4">
    <location>
        <begin position="2218"/>
        <end position="2270"/>
    </location>
</feature>
<feature type="region of interest" description="Disordered" evidence="4">
    <location>
        <begin position="1860"/>
        <end position="1912"/>
    </location>
</feature>
<feature type="compositionally biased region" description="Basic and acidic residues" evidence="4">
    <location>
        <begin position="2114"/>
        <end position="2130"/>
    </location>
</feature>
<feature type="region of interest" description="Disordered" evidence="4">
    <location>
        <begin position="2011"/>
        <end position="2044"/>
    </location>
</feature>
<feature type="compositionally biased region" description="Polar residues" evidence="4">
    <location>
        <begin position="1957"/>
        <end position="1967"/>
    </location>
</feature>
<feature type="compositionally biased region" description="Polar residues" evidence="4">
    <location>
        <begin position="1881"/>
        <end position="1893"/>
    </location>
</feature>
<protein>
    <recommendedName>
        <fullName evidence="5">SAC domain-containing protein</fullName>
    </recommendedName>
</protein>
<accession>A0A2A9MPI2</accession>
<feature type="region of interest" description="Disordered" evidence="4">
    <location>
        <begin position="118"/>
        <end position="156"/>
    </location>
</feature>
<feature type="region of interest" description="Disordered" evidence="4">
    <location>
        <begin position="1440"/>
        <end position="1465"/>
    </location>
</feature>
<feature type="region of interest" description="Disordered" evidence="4">
    <location>
        <begin position="2110"/>
        <end position="2130"/>
    </location>
</feature>
<dbReference type="GO" id="GO:0043813">
    <property type="term" value="F:phosphatidylinositol-3,5-bisphosphate 5-phosphatase activity"/>
    <property type="evidence" value="ECO:0007669"/>
    <property type="project" value="InterPro"/>
</dbReference>
<feature type="compositionally biased region" description="Basic and acidic residues" evidence="4">
    <location>
        <begin position="1900"/>
        <end position="1911"/>
    </location>
</feature>
<gene>
    <name evidence="6" type="ORF">BESB_003140</name>
</gene>
<evidence type="ECO:0000313" key="6">
    <source>
        <dbReference type="EMBL" id="PFH37973.1"/>
    </source>
</evidence>
<feature type="compositionally biased region" description="Basic and acidic residues" evidence="4">
    <location>
        <begin position="566"/>
        <end position="580"/>
    </location>
</feature>
<comment type="caution">
    <text evidence="6">The sequence shown here is derived from an EMBL/GenBank/DDBJ whole genome shotgun (WGS) entry which is preliminary data.</text>
</comment>
<feature type="region of interest" description="Disordered" evidence="4">
    <location>
        <begin position="682"/>
        <end position="706"/>
    </location>
</feature>
<dbReference type="Proteomes" id="UP000224006">
    <property type="component" value="Chromosome I"/>
</dbReference>
<evidence type="ECO:0000256" key="4">
    <source>
        <dbReference type="SAM" id="MobiDB-lite"/>
    </source>
</evidence>
<feature type="compositionally biased region" description="Low complexity" evidence="4">
    <location>
        <begin position="1973"/>
        <end position="1987"/>
    </location>
</feature>
<sequence>MRPWEKIESYTVFNFPEHVVLLGAFSAPVPGAECGSGVEGSSPHARAFSPCGARCRDARGRAHGVRVCACAGRVAFIPKKFISEEDLSRTAHRHLHQQRAASSAARVTARLASEAATAAVREATSDEGSASRSDPSGGKDLSFEREAGGAASTAAPVEKRTTSLSILGGILSSFSAALADSSSGKEPAQTDAAILSSCALRDAALCPTSVRVYQRCVTSWACLEDLRAELQRLAERAGQRYRLWRLQQTRLHQPLLLPEHAPQRLWAVFHALAARVSSTRDDEARSSPATASQSAARGIDSASLASRQQPPTREAGDAESVASFGAGAGASGLRESGEGVSSMQRALEDASERKAEERAGEGERCFLSCGIVGAIRFLMGFYLVLATESQQVATLGCVRAISARAPPGDAQAGEGRQGAASAETAAVKEISRAQEERRASAYVLLDGAKQPEAAAAGGHEHYGTGHPVYMLRHVHLLPLFYFHSRKEAAFSPWLQPAWQAERSESAAGSNRSHSACSPSKDDVSSEKEAILRWLADVAHSDRADSSHTGERQEKLSPDSGMCDPLHAPRDARATRPEVRRLSAASNASAEDATDASRSVSLFRPGVAPLIAQKATPAYAADYQRSRAQLLESERKYQTLFLQVFLSPALSFFYSPTLDLTQSAQASGLRRAQGTRDVTHDEKVNMRGGSAGDGENREDTMYSDDFQGENQTTARLELLEGKKLDAVFNLFLLEPFVPLTSPSSRQAPPTCLPLGPSHPLPSSSSLSSTKDGRETPNSVCDDSARVARACGHSAILPEGAPSLCAPGDVAEASARRAAGRLQRCAYRLAEAPRAGQAPCAGLADMSPWLLLLQQGCVVQKFFSASRPVRARARLRHPHGTRTGSTHLPSSEGTSSPQDSLALATDSLLSAFSSSPSLVPSLVAASSPPRSAEPSSSSTLSSAPSASSTAARAAAASRRGPQAALEDASATPLPPTSHSAAAEPTEPTRLQRDVHREEECTTEESRERDQGHTAPASLAESAQPKDEIRVLFSLVVIARRLRLGAGARWFRRGLALPALPRAAGAGASAPTTGSWRLAAQPPPSQVSSAASLASNELAAVADAVSSSAEDCAWPVEDALAALGDSAVAANQVECEQILWRVKTRSAGGRRKRSSAETRNGLERTSSSATVRQCRGPNLDGALDASSAASASSSAASPRAAVEAPPGGERPTRGKLPSAAASPVRTASCGSLSSSAASPRVFFSGDIAAVVQLRGSVPVFWGHLPTQASLWPPFLQGLSPPLRLSSATLDPRFLHTKGHFDALHHVYGCPILCLDLVRQQPLNHMETKLASTYRAALAATNEMYRAHRRAILRRLQQALAQENAEDACRPSSSASAASAAGAAAAGASADSRSGRDTSACAPETPTGVGPQAEPNQVEETKGKGKQKQECRLNSTGAAHMEAQAEFSPRGGGNRALCTPGEDSAHSPRELQEPEAEQAEAAAVLAEEISKDARDCASPLPPEVSSAPAGFRPRAVVKEAVAKQKAGAGSRPTDARRQRGVDALGSNDEAFDPLPGWTGRWALFKQEAGGGARPADCHSTESRVRSPSCWTHDGLCFRCMQSFVGDAGRDAAPADQTGRPQANRLQTMARALSAAQRRACCCEVAYEAFDWQDADRRLGFDEALQRLFGLVATSLRLTGSFVCFARSSRRRALQAPAETQPNGDARGDWTSPKDATTAENTAHEGRETFARGSRPCNAEGSLKVHGPGDAASGDRGGRAEPRSRYTAPDGDIGEDGDVAAGFMSEIQQGVIRINCVDCLDRTNLAMLGLGVAALYRHLTTLLRSRALQGGAWTFAREEDIEEREKRSFAPSAWWKRAMRERPATREGEVEGWLGEDFAADDGRRSSSPRLNETSPQTAAPAPTETKREGDSRSEGGHAAVVHQLPSSASRFLFSWTSSFDSLLTSSSDSEGEEGDARDSTNDTTTEGSSSLGFDAESTLSRSDSDFSSHLSAAGSSVDLPASASACCWTPYSPFADSPQAPSPPQASAPSSSASPSAAARPSSTPLPAPAPAASVSFLNFLPTLLLQIVGEAWGEVGDALAQQYGGSPAMHAADFGAAAGVARAAEAQANEALAGARKAREARSKGDRGKAEEAEKRVWRAVKRSNVLIAVQRYFNNCVYDADKQRGLDLFVGLFRPYASPTDIWLRDPLDPFSRFLTSPALPLPPPRLLFPLPSPAAVKDASAAAASAGGERPRGWREGRRGNEEETGRPAVAGSKAGEEGAGVRGRKSRRNSDPCLIEGEEFFAAGDAVSSGVCWACRGIRLWSIH</sequence>
<feature type="compositionally biased region" description="Low complexity" evidence="4">
    <location>
        <begin position="2218"/>
        <end position="2227"/>
    </location>
</feature>
<dbReference type="VEuPathDB" id="ToxoDB:BESB_003140"/>
<reference evidence="6 7" key="1">
    <citation type="submission" date="2017-09" db="EMBL/GenBank/DDBJ databases">
        <title>Genome sequencing of Besnoitia besnoiti strain Bb-Ger1.</title>
        <authorList>
            <person name="Schares G."/>
            <person name="Venepally P."/>
            <person name="Lorenzi H.A."/>
        </authorList>
    </citation>
    <scope>NUCLEOTIDE SEQUENCE [LARGE SCALE GENOMIC DNA]</scope>
    <source>
        <strain evidence="6 7">Bb-Ger1</strain>
    </source>
</reference>
<dbReference type="PROSITE" id="PS50275">
    <property type="entry name" value="SAC"/>
    <property type="match status" value="1"/>
</dbReference>
<dbReference type="InterPro" id="IPR043573">
    <property type="entry name" value="Fig4-like"/>
</dbReference>
<feature type="region of interest" description="Disordered" evidence="4">
    <location>
        <begin position="1143"/>
        <end position="1218"/>
    </location>
</feature>
<evidence type="ECO:0000313" key="7">
    <source>
        <dbReference type="Proteomes" id="UP000224006"/>
    </source>
</evidence>
<feature type="compositionally biased region" description="Basic and acidic residues" evidence="4">
    <location>
        <begin position="541"/>
        <end position="556"/>
    </location>
</feature>
<dbReference type="InterPro" id="IPR002013">
    <property type="entry name" value="SAC_dom"/>
</dbReference>
<evidence type="ECO:0000256" key="3">
    <source>
        <dbReference type="ARBA" id="ARBA00023136"/>
    </source>
</evidence>
<feature type="compositionally biased region" description="Polar residues" evidence="4">
    <location>
        <begin position="880"/>
        <end position="897"/>
    </location>
</feature>
<dbReference type="EMBL" id="NWUJ01000001">
    <property type="protein sequence ID" value="PFH37973.1"/>
    <property type="molecule type" value="Genomic_DNA"/>
</dbReference>
<feature type="compositionally biased region" description="Basic and acidic residues" evidence="4">
    <location>
        <begin position="346"/>
        <end position="359"/>
    </location>
</feature>
<organism evidence="6 7">
    <name type="scientific">Besnoitia besnoiti</name>
    <name type="common">Apicomplexan protozoan</name>
    <dbReference type="NCBI Taxonomy" id="94643"/>
    <lineage>
        <taxon>Eukaryota</taxon>
        <taxon>Sar</taxon>
        <taxon>Alveolata</taxon>
        <taxon>Apicomplexa</taxon>
        <taxon>Conoidasida</taxon>
        <taxon>Coccidia</taxon>
        <taxon>Eucoccidiorida</taxon>
        <taxon>Eimeriorina</taxon>
        <taxon>Sarcocystidae</taxon>
        <taxon>Besnoitia</taxon>
    </lineage>
</organism>
<dbReference type="RefSeq" id="XP_029221982.1">
    <property type="nucleotide sequence ID" value="XM_029359069.1"/>
</dbReference>
<evidence type="ECO:0000256" key="2">
    <source>
        <dbReference type="ARBA" id="ARBA00022801"/>
    </source>
</evidence>
<feature type="region of interest" description="Disordered" evidence="4">
    <location>
        <begin position="279"/>
        <end position="359"/>
    </location>
</feature>
<name>A0A2A9MPI2_BESBE</name>
<feature type="region of interest" description="Disordered" evidence="4">
    <location>
        <begin position="1384"/>
        <end position="1426"/>
    </location>
</feature>
<keyword evidence="7" id="KW-1185">Reference proteome</keyword>
<feature type="region of interest" description="Disordered" evidence="4">
    <location>
        <begin position="917"/>
        <end position="1020"/>
    </location>
</feature>
<dbReference type="KEGG" id="bbes:BESB_003140"/>
<feature type="compositionally biased region" description="Basic and acidic residues" evidence="4">
    <location>
        <begin position="987"/>
        <end position="1009"/>
    </location>
</feature>
<evidence type="ECO:0000256" key="1">
    <source>
        <dbReference type="ARBA" id="ARBA00004308"/>
    </source>
</evidence>
<feature type="compositionally biased region" description="Basic and acidic residues" evidence="4">
    <location>
        <begin position="2228"/>
        <end position="2245"/>
    </location>
</feature>
<dbReference type="GO" id="GO:0012505">
    <property type="term" value="C:endomembrane system"/>
    <property type="evidence" value="ECO:0007669"/>
    <property type="project" value="UniProtKB-SubCell"/>
</dbReference>
<feature type="region of interest" description="Disordered" evidence="4">
    <location>
        <begin position="1939"/>
        <end position="1989"/>
    </location>
</feature>
<keyword evidence="2" id="KW-0378">Hydrolase</keyword>
<dbReference type="GO" id="GO:0046856">
    <property type="term" value="P:phosphatidylinositol dephosphorylation"/>
    <property type="evidence" value="ECO:0007669"/>
    <property type="project" value="InterPro"/>
</dbReference>
<feature type="region of interest" description="Disordered" evidence="4">
    <location>
        <begin position="871"/>
        <end position="898"/>
    </location>
</feature>
<feature type="region of interest" description="Disordered" evidence="4">
    <location>
        <begin position="741"/>
        <end position="778"/>
    </location>
</feature>
<dbReference type="PANTHER" id="PTHR45738">
    <property type="entry name" value="POLYPHOSPHOINOSITIDE PHOSPHATASE"/>
    <property type="match status" value="1"/>
</dbReference>
<feature type="compositionally biased region" description="Low complexity" evidence="4">
    <location>
        <begin position="917"/>
        <end position="962"/>
    </location>
</feature>
<comment type="subcellular location">
    <subcellularLocation>
        <location evidence="1">Endomembrane system</location>
    </subcellularLocation>
</comment>
<feature type="compositionally biased region" description="Low complexity" evidence="4">
    <location>
        <begin position="751"/>
        <end position="767"/>
    </location>
</feature>
<keyword evidence="3" id="KW-0472">Membrane</keyword>
<feature type="domain" description="SAC" evidence="5">
    <location>
        <begin position="1238"/>
        <end position="1817"/>
    </location>
</feature>
<dbReference type="Pfam" id="PF02383">
    <property type="entry name" value="Syja_N"/>
    <property type="match status" value="1"/>
</dbReference>
<dbReference type="OrthoDB" id="333784at2759"/>
<feature type="region of interest" description="Disordered" evidence="4">
    <location>
        <begin position="541"/>
        <end position="597"/>
    </location>
</feature>
<dbReference type="PANTHER" id="PTHR45738:SF5">
    <property type="entry name" value="POLYPHOSPHOINOSITIDE PHOSPHATASE"/>
    <property type="match status" value="1"/>
</dbReference>
<proteinExistence type="predicted"/>
<feature type="compositionally biased region" description="Low complexity" evidence="4">
    <location>
        <begin position="1182"/>
        <end position="1198"/>
    </location>
</feature>
<evidence type="ECO:0000259" key="5">
    <source>
        <dbReference type="PROSITE" id="PS50275"/>
    </source>
</evidence>
<dbReference type="STRING" id="94643.A0A2A9MPI2"/>
<feature type="region of interest" description="Disordered" evidence="4">
    <location>
        <begin position="1688"/>
        <end position="1769"/>
    </location>
</feature>
<feature type="compositionally biased region" description="Low complexity" evidence="4">
    <location>
        <begin position="2023"/>
        <end position="2039"/>
    </location>
</feature>